<protein>
    <recommendedName>
        <fullName evidence="3">Lipoprotein</fullName>
    </recommendedName>
</protein>
<name>W6JT43_9MICO</name>
<dbReference type="EMBL" id="CAJA01000074">
    <property type="protein sequence ID" value="CCH72423.1"/>
    <property type="molecule type" value="Genomic_DNA"/>
</dbReference>
<evidence type="ECO:0000313" key="2">
    <source>
        <dbReference type="Proteomes" id="UP000035763"/>
    </source>
</evidence>
<proteinExistence type="predicted"/>
<evidence type="ECO:0008006" key="3">
    <source>
        <dbReference type="Google" id="ProtNLM"/>
    </source>
</evidence>
<comment type="caution">
    <text evidence="1">The sequence shown here is derived from an EMBL/GenBank/DDBJ whole genome shotgun (WGS) entry which is preliminary data.</text>
</comment>
<dbReference type="AlphaFoldDB" id="W6JT43"/>
<dbReference type="RefSeq" id="WP_048697759.1">
    <property type="nucleotide sequence ID" value="NZ_HG764815.1"/>
</dbReference>
<dbReference type="STRING" id="1193182.BN11_1650007"/>
<keyword evidence="2" id="KW-1185">Reference proteome</keyword>
<dbReference type="PROSITE" id="PS51257">
    <property type="entry name" value="PROKAR_LIPOPROTEIN"/>
    <property type="match status" value="1"/>
</dbReference>
<dbReference type="OrthoDB" id="4855332at2"/>
<organism evidence="1 2">
    <name type="scientific">Nostocoides australiense Ben110</name>
    <dbReference type="NCBI Taxonomy" id="1193182"/>
    <lineage>
        <taxon>Bacteria</taxon>
        <taxon>Bacillati</taxon>
        <taxon>Actinomycetota</taxon>
        <taxon>Actinomycetes</taxon>
        <taxon>Micrococcales</taxon>
        <taxon>Intrasporangiaceae</taxon>
        <taxon>Nostocoides</taxon>
    </lineage>
</organism>
<dbReference type="Proteomes" id="UP000035763">
    <property type="component" value="Unassembled WGS sequence"/>
</dbReference>
<reference evidence="1 2" key="1">
    <citation type="journal article" date="2013" name="ISME J.">
        <title>A metabolic model for members of the genus Tetrasphaera involved in enhanced biological phosphorus removal.</title>
        <authorList>
            <person name="Kristiansen R."/>
            <person name="Nguyen H.T.T."/>
            <person name="Saunders A.M."/>
            <person name="Nielsen J.L."/>
            <person name="Wimmer R."/>
            <person name="Le V.Q."/>
            <person name="McIlroy S.J."/>
            <person name="Petrovski S."/>
            <person name="Seviour R.J."/>
            <person name="Calteau A."/>
            <person name="Nielsen K.L."/>
            <person name="Nielsen P.H."/>
        </authorList>
    </citation>
    <scope>NUCLEOTIDE SEQUENCE [LARGE SCALE GENOMIC DNA]</scope>
    <source>
        <strain evidence="1 2">Ben110</strain>
    </source>
</reference>
<accession>W6JT43</accession>
<gene>
    <name evidence="1" type="ORF">BN11_1650007</name>
</gene>
<evidence type="ECO:0000313" key="1">
    <source>
        <dbReference type="EMBL" id="CCH72423.1"/>
    </source>
</evidence>
<sequence length="334" mass="34916">MRSAPTSRLVAGIAGFGLAAGALTGCGFPERVVGLHDAKVETVDGAGVPEATAVTITQRALAQAGAAFAAKASDTKTHKAILTGPALRIAALPDKYTDEAGTSLKNPATPTILAVSAGRDWPRRILATTLVDGVQWLHVLVSEKPAEAYKLWVTVPMLPGSSVPALPPLSTGTDLVEGDDGLVADPPAVLNAYGHLLDIPAPKDKKWAKLVGVKDPYATGVLAASKAQVKALGKLGTFTRQHDPETKSAESMAFRLADGSALAFGQQQRVDLMKPTSKAKRLDLPSDLASLAGEKSVTKQLRLDWLLTFATVIPKDKAATVIGVSEQLRDIEAK</sequence>